<dbReference type="AlphaFoldDB" id="A0A161YIN3"/>
<dbReference type="SUPFAM" id="SSF52058">
    <property type="entry name" value="L domain-like"/>
    <property type="match status" value="1"/>
</dbReference>
<sequence length="224" mass="24403">MTSSIDRHGESAWWASPDVLVLDRARLDLADASWMVPARTIHARWTRAPRGLYARLPRLERLRLVDGTGPDLDELSGCLGLRGLEVQGVRQLVDVSAVAGLVALEMLSLYGLKELHVVPSLARLTRLSWVDLGNLPNLDGIEGVLAAPHLTDLTLVRAVGVASSDAARIAASSVERFEWFAEDVPDRVWVPFREAVGLPRSVPTTVDDWFAARDVLPPPASPAP</sequence>
<name>A0A161YIN3_9CELL</name>
<dbReference type="PATRIC" id="fig|43678.3.peg.1257"/>
<accession>A0A161YIN3</accession>
<reference evidence="1 2" key="1">
    <citation type="submission" date="2016-01" db="EMBL/GenBank/DDBJ databases">
        <title>Genome sequence of Oerskovia enterophila VJag, an agar and cellulose degrading bacterium.</title>
        <authorList>
            <person name="Poehlein A."/>
            <person name="Jag V."/>
            <person name="Bengelsdorf F."/>
            <person name="Duerre P."/>
            <person name="Daniel R."/>
        </authorList>
    </citation>
    <scope>NUCLEOTIDE SEQUENCE [LARGE SCALE GENOMIC DNA]</scope>
    <source>
        <strain evidence="1 2">VJag</strain>
    </source>
</reference>
<dbReference type="RefSeq" id="WP_068707648.1">
    <property type="nucleotide sequence ID" value="NZ_LRIE01000060.1"/>
</dbReference>
<dbReference type="STRING" id="43678.OJAG_12030"/>
<dbReference type="InterPro" id="IPR032675">
    <property type="entry name" value="LRR_dom_sf"/>
</dbReference>
<gene>
    <name evidence="1" type="ORF">OJAG_12030</name>
</gene>
<protein>
    <recommendedName>
        <fullName evidence="3">Internalin-A</fullName>
    </recommendedName>
</protein>
<evidence type="ECO:0000313" key="1">
    <source>
        <dbReference type="EMBL" id="KZM36108.1"/>
    </source>
</evidence>
<dbReference type="OrthoDB" id="4873032at2"/>
<comment type="caution">
    <text evidence="1">The sequence shown here is derived from an EMBL/GenBank/DDBJ whole genome shotgun (WGS) entry which is preliminary data.</text>
</comment>
<evidence type="ECO:0008006" key="3">
    <source>
        <dbReference type="Google" id="ProtNLM"/>
    </source>
</evidence>
<dbReference type="Proteomes" id="UP000076447">
    <property type="component" value="Unassembled WGS sequence"/>
</dbReference>
<dbReference type="EMBL" id="LRIE01000060">
    <property type="protein sequence ID" value="KZM36108.1"/>
    <property type="molecule type" value="Genomic_DNA"/>
</dbReference>
<organism evidence="1 2">
    <name type="scientific">Oerskovia enterophila</name>
    <dbReference type="NCBI Taxonomy" id="43678"/>
    <lineage>
        <taxon>Bacteria</taxon>
        <taxon>Bacillati</taxon>
        <taxon>Actinomycetota</taxon>
        <taxon>Actinomycetes</taxon>
        <taxon>Micrococcales</taxon>
        <taxon>Cellulomonadaceae</taxon>
        <taxon>Oerskovia</taxon>
    </lineage>
</organism>
<dbReference type="Gene3D" id="3.80.10.10">
    <property type="entry name" value="Ribonuclease Inhibitor"/>
    <property type="match status" value="1"/>
</dbReference>
<proteinExistence type="predicted"/>
<evidence type="ECO:0000313" key="2">
    <source>
        <dbReference type="Proteomes" id="UP000076447"/>
    </source>
</evidence>